<dbReference type="EMBL" id="JH611157">
    <property type="protein sequence ID" value="EJP71059.1"/>
    <property type="molecule type" value="Genomic_DNA"/>
</dbReference>
<dbReference type="PANTHER" id="PTHR21363:SF0">
    <property type="entry name" value="PREPHENATE DEHYDROGENASE [NADP(+)]"/>
    <property type="match status" value="1"/>
</dbReference>
<name>J4KRJ4_9GAMM</name>
<dbReference type="Gene3D" id="1.10.3660.10">
    <property type="entry name" value="6-phosphogluconate dehydrogenase C-terminal like domain"/>
    <property type="match status" value="1"/>
</dbReference>
<dbReference type="InterPro" id="IPR046825">
    <property type="entry name" value="PDH_C"/>
</dbReference>
<organism evidence="3 4">
    <name type="scientific">SAR86 cluster bacterium SAR86A</name>
    <dbReference type="NCBI Taxonomy" id="1123866"/>
    <lineage>
        <taxon>Bacteria</taxon>
        <taxon>Pseudomonadati</taxon>
        <taxon>Pseudomonadota</taxon>
        <taxon>Gammaproteobacteria</taxon>
        <taxon>SAR86 cluster</taxon>
    </lineage>
</organism>
<dbReference type="InterPro" id="IPR046826">
    <property type="entry name" value="PDH_N"/>
</dbReference>
<feature type="domain" description="Prephenate/arogenate dehydrogenase" evidence="2">
    <location>
        <begin position="6"/>
        <end position="290"/>
    </location>
</feature>
<gene>
    <name evidence="3" type="ORF">NT01SARS_0858</name>
</gene>
<dbReference type="HOGENOM" id="CLU_055968_2_0_6"/>
<dbReference type="Gene3D" id="3.40.50.720">
    <property type="entry name" value="NAD(P)-binding Rossmann-like Domain"/>
    <property type="match status" value="1"/>
</dbReference>
<dbReference type="InterPro" id="IPR003099">
    <property type="entry name" value="Prephen_DH"/>
</dbReference>
<dbReference type="STRING" id="1123866.NT01SARS_0858"/>
<proteinExistence type="predicted"/>
<evidence type="ECO:0000256" key="1">
    <source>
        <dbReference type="ARBA" id="ARBA00023002"/>
    </source>
</evidence>
<keyword evidence="1" id="KW-0560">Oxidoreductase</keyword>
<dbReference type="Pfam" id="PF20463">
    <property type="entry name" value="PDH_C"/>
    <property type="match status" value="1"/>
</dbReference>
<dbReference type="GO" id="GO:0008977">
    <property type="term" value="F:prephenate dehydrogenase (NAD+) activity"/>
    <property type="evidence" value="ECO:0007669"/>
    <property type="project" value="InterPro"/>
</dbReference>
<dbReference type="Proteomes" id="UP000010305">
    <property type="component" value="Unassembled WGS sequence"/>
</dbReference>
<dbReference type="GO" id="GO:0006571">
    <property type="term" value="P:tyrosine biosynthetic process"/>
    <property type="evidence" value="ECO:0007669"/>
    <property type="project" value="InterPro"/>
</dbReference>
<dbReference type="SUPFAM" id="SSF51735">
    <property type="entry name" value="NAD(P)-binding Rossmann-fold domains"/>
    <property type="match status" value="1"/>
</dbReference>
<evidence type="ECO:0000313" key="4">
    <source>
        <dbReference type="Proteomes" id="UP000010305"/>
    </source>
</evidence>
<evidence type="ECO:0000259" key="2">
    <source>
        <dbReference type="PROSITE" id="PS51176"/>
    </source>
</evidence>
<dbReference type="PANTHER" id="PTHR21363">
    <property type="entry name" value="PREPHENATE DEHYDROGENASE"/>
    <property type="match status" value="1"/>
</dbReference>
<dbReference type="GO" id="GO:0004665">
    <property type="term" value="F:prephenate dehydrogenase (NADP+) activity"/>
    <property type="evidence" value="ECO:0007669"/>
    <property type="project" value="InterPro"/>
</dbReference>
<accession>J4KRJ4</accession>
<evidence type="ECO:0000313" key="3">
    <source>
        <dbReference type="EMBL" id="EJP71059.1"/>
    </source>
</evidence>
<dbReference type="Pfam" id="PF02153">
    <property type="entry name" value="PDH_N"/>
    <property type="match status" value="1"/>
</dbReference>
<dbReference type="GO" id="GO:0070403">
    <property type="term" value="F:NAD+ binding"/>
    <property type="evidence" value="ECO:0007669"/>
    <property type="project" value="InterPro"/>
</dbReference>
<protein>
    <submittedName>
        <fullName evidence="3">Prephenate dehydrogenase</fullName>
    </submittedName>
</protein>
<reference evidence="3 4" key="1">
    <citation type="journal article" date="2012" name="ISME J.">
        <title>Genomic insights to SAR86, an abundant and uncultivated marine bacterial lineage.</title>
        <authorList>
            <person name="Dupont C.L."/>
            <person name="Rusch D.B."/>
            <person name="Yooseph S."/>
            <person name="Lombardo M.J."/>
            <person name="Richter R.A."/>
            <person name="Valas R."/>
            <person name="Novotny M."/>
            <person name="Yee-Greenbaum J."/>
            <person name="Selengut J.D."/>
            <person name="Haft D.H."/>
            <person name="Halpern A.L."/>
            <person name="Lasken R.S."/>
            <person name="Nealson K."/>
            <person name="Friedman R."/>
            <person name="Venter J.C."/>
        </authorList>
    </citation>
    <scope>NUCLEOTIDE SEQUENCE [LARGE SCALE GENOMIC DNA]</scope>
</reference>
<dbReference type="AlphaFoldDB" id="J4KRJ4"/>
<dbReference type="PROSITE" id="PS51176">
    <property type="entry name" value="PDH_ADH"/>
    <property type="match status" value="1"/>
</dbReference>
<sequence>MKNTVESVLIIGLGMIGSSIALASRSKGIKVYGYDLDSPSLKLALKEKIIDESIENFDEVNNKKFGEKVDLIIVSVPPRKTQEVFNQLQEIWNTSITITDTSSVKNHIKLDGADNIVLSHPIAGSHKSGALAADKDLFFNKKNVICNPFNADEEHLNRLINYWEDAIQMNTSIMSVSDHDLIFAMTSHLPHLISYALIDSIRLSNADVNENAGGGLKEFLRLSSSNSEMWSDIFTLNRVDLIKALAGFQISINNLLELITEAKEIPDVFNHLSILKEELDEIKSFKEENF</sequence>
<dbReference type="InterPro" id="IPR050812">
    <property type="entry name" value="Preph/Arog_dehydrog"/>
</dbReference>
<dbReference type="InterPro" id="IPR036291">
    <property type="entry name" value="NAD(P)-bd_dom_sf"/>
</dbReference>
<dbReference type="SUPFAM" id="SSF48179">
    <property type="entry name" value="6-phosphogluconate dehydrogenase C-terminal domain-like"/>
    <property type="match status" value="1"/>
</dbReference>
<dbReference type="InterPro" id="IPR008927">
    <property type="entry name" value="6-PGluconate_DH-like_C_sf"/>
</dbReference>